<dbReference type="GO" id="GO:0006281">
    <property type="term" value="P:DNA repair"/>
    <property type="evidence" value="ECO:0007669"/>
    <property type="project" value="UniProtKB-KW"/>
</dbReference>
<evidence type="ECO:0000259" key="9">
    <source>
        <dbReference type="Pfam" id="PF01035"/>
    </source>
</evidence>
<dbReference type="SUPFAM" id="SSF46767">
    <property type="entry name" value="Methylated DNA-protein cysteine methyltransferase, C-terminal domain"/>
    <property type="match status" value="1"/>
</dbReference>
<dbReference type="PANTHER" id="PTHR10815:SF5">
    <property type="entry name" value="METHYLATED-DNA--PROTEIN-CYSTEINE METHYLTRANSFERASE"/>
    <property type="match status" value="1"/>
</dbReference>
<dbReference type="InterPro" id="IPR001497">
    <property type="entry name" value="MethylDNA_cys_MeTrfase_AS"/>
</dbReference>
<evidence type="ECO:0000256" key="4">
    <source>
        <dbReference type="ARBA" id="ARBA00022603"/>
    </source>
</evidence>
<comment type="catalytic activity">
    <reaction evidence="8">
        <text>a 6-O-methyl-2'-deoxyguanosine in DNA + L-cysteinyl-[protein] = S-methyl-L-cysteinyl-[protein] + a 2'-deoxyguanosine in DNA</text>
        <dbReference type="Rhea" id="RHEA:24000"/>
        <dbReference type="Rhea" id="RHEA-COMP:10131"/>
        <dbReference type="Rhea" id="RHEA-COMP:10132"/>
        <dbReference type="Rhea" id="RHEA-COMP:11367"/>
        <dbReference type="Rhea" id="RHEA-COMP:11368"/>
        <dbReference type="ChEBI" id="CHEBI:29950"/>
        <dbReference type="ChEBI" id="CHEBI:82612"/>
        <dbReference type="ChEBI" id="CHEBI:85445"/>
        <dbReference type="ChEBI" id="CHEBI:85448"/>
        <dbReference type="EC" id="2.1.1.63"/>
    </reaction>
</comment>
<keyword evidence="5" id="KW-0808">Transferase</keyword>
<keyword evidence="6" id="KW-0227">DNA damage</keyword>
<comment type="caution">
    <text evidence="10">The sequence shown here is derived from an EMBL/GenBank/DDBJ whole genome shotgun (WGS) entry which is preliminary data.</text>
</comment>
<keyword evidence="11" id="KW-1185">Reference proteome</keyword>
<protein>
    <recommendedName>
        <fullName evidence="3">methylated-DNA--[protein]-cysteine S-methyltransferase</fullName>
        <ecNumber evidence="3">2.1.1.63</ecNumber>
    </recommendedName>
</protein>
<dbReference type="EC" id="2.1.1.63" evidence="3"/>
<evidence type="ECO:0000313" key="11">
    <source>
        <dbReference type="Proteomes" id="UP001139971"/>
    </source>
</evidence>
<dbReference type="CDD" id="cd06445">
    <property type="entry name" value="ATase"/>
    <property type="match status" value="1"/>
</dbReference>
<dbReference type="AlphaFoldDB" id="A0A9X3YIE1"/>
<dbReference type="PROSITE" id="PS00374">
    <property type="entry name" value="MGMT"/>
    <property type="match status" value="1"/>
</dbReference>
<dbReference type="NCBIfam" id="TIGR00589">
    <property type="entry name" value="ogt"/>
    <property type="match status" value="1"/>
</dbReference>
<dbReference type="InterPro" id="IPR036631">
    <property type="entry name" value="MGMT_N_sf"/>
</dbReference>
<evidence type="ECO:0000313" key="10">
    <source>
        <dbReference type="EMBL" id="MDC8011408.1"/>
    </source>
</evidence>
<dbReference type="RefSeq" id="WP_263545828.1">
    <property type="nucleotide sequence ID" value="NZ_JAOVZO020000003.1"/>
</dbReference>
<keyword evidence="4" id="KW-0489">Methyltransferase</keyword>
<evidence type="ECO:0000256" key="6">
    <source>
        <dbReference type="ARBA" id="ARBA00022763"/>
    </source>
</evidence>
<reference evidence="10" key="1">
    <citation type="submission" date="2023-02" db="EMBL/GenBank/DDBJ databases">
        <title>Tahibacter soli sp. nov. isolated from soil.</title>
        <authorList>
            <person name="Baek J.H."/>
            <person name="Lee J.K."/>
            <person name="Choi D.G."/>
            <person name="Jeon C.O."/>
        </authorList>
    </citation>
    <scope>NUCLEOTIDE SEQUENCE</scope>
    <source>
        <strain evidence="10">BL</strain>
    </source>
</reference>
<comment type="catalytic activity">
    <reaction evidence="1">
        <text>a 4-O-methyl-thymidine in DNA + L-cysteinyl-[protein] = a thymidine in DNA + S-methyl-L-cysteinyl-[protein]</text>
        <dbReference type="Rhea" id="RHEA:53428"/>
        <dbReference type="Rhea" id="RHEA-COMP:10131"/>
        <dbReference type="Rhea" id="RHEA-COMP:10132"/>
        <dbReference type="Rhea" id="RHEA-COMP:13555"/>
        <dbReference type="Rhea" id="RHEA-COMP:13556"/>
        <dbReference type="ChEBI" id="CHEBI:29950"/>
        <dbReference type="ChEBI" id="CHEBI:82612"/>
        <dbReference type="ChEBI" id="CHEBI:137386"/>
        <dbReference type="ChEBI" id="CHEBI:137387"/>
        <dbReference type="EC" id="2.1.1.63"/>
    </reaction>
</comment>
<dbReference type="Gene3D" id="1.10.10.10">
    <property type="entry name" value="Winged helix-like DNA-binding domain superfamily/Winged helix DNA-binding domain"/>
    <property type="match status" value="1"/>
</dbReference>
<dbReference type="EMBL" id="JAOVZO020000003">
    <property type="protein sequence ID" value="MDC8011408.1"/>
    <property type="molecule type" value="Genomic_DNA"/>
</dbReference>
<feature type="domain" description="Methylated-DNA-[protein]-cysteine S-methyltransferase DNA binding" evidence="9">
    <location>
        <begin position="94"/>
        <end position="175"/>
    </location>
</feature>
<dbReference type="InterPro" id="IPR014048">
    <property type="entry name" value="MethylDNA_cys_MeTrfase_DNA-bd"/>
</dbReference>
<dbReference type="Proteomes" id="UP001139971">
    <property type="component" value="Unassembled WGS sequence"/>
</dbReference>
<organism evidence="10 11">
    <name type="scientific">Tahibacter soli</name>
    <dbReference type="NCBI Taxonomy" id="2983605"/>
    <lineage>
        <taxon>Bacteria</taxon>
        <taxon>Pseudomonadati</taxon>
        <taxon>Pseudomonadota</taxon>
        <taxon>Gammaproteobacteria</taxon>
        <taxon>Lysobacterales</taxon>
        <taxon>Rhodanobacteraceae</taxon>
        <taxon>Tahibacter</taxon>
    </lineage>
</organism>
<keyword evidence="7" id="KW-0234">DNA repair</keyword>
<comment type="similarity">
    <text evidence="2">Belongs to the MGMT family.</text>
</comment>
<evidence type="ECO:0000256" key="1">
    <source>
        <dbReference type="ARBA" id="ARBA00001286"/>
    </source>
</evidence>
<dbReference type="GO" id="GO:0032259">
    <property type="term" value="P:methylation"/>
    <property type="evidence" value="ECO:0007669"/>
    <property type="project" value="UniProtKB-KW"/>
</dbReference>
<dbReference type="InterPro" id="IPR036217">
    <property type="entry name" value="MethylDNA_cys_MeTrfase_DNAb"/>
</dbReference>
<dbReference type="InterPro" id="IPR036388">
    <property type="entry name" value="WH-like_DNA-bd_sf"/>
</dbReference>
<evidence type="ECO:0000256" key="3">
    <source>
        <dbReference type="ARBA" id="ARBA00011918"/>
    </source>
</evidence>
<dbReference type="Pfam" id="PF01035">
    <property type="entry name" value="DNA_binding_1"/>
    <property type="match status" value="1"/>
</dbReference>
<dbReference type="PANTHER" id="PTHR10815">
    <property type="entry name" value="METHYLATED-DNA--PROTEIN-CYSTEINE METHYLTRANSFERASE"/>
    <property type="match status" value="1"/>
</dbReference>
<evidence type="ECO:0000256" key="7">
    <source>
        <dbReference type="ARBA" id="ARBA00023204"/>
    </source>
</evidence>
<accession>A0A9X3YIE1</accession>
<dbReference type="GO" id="GO:0003908">
    <property type="term" value="F:methylated-DNA-[protein]-cysteine S-methyltransferase activity"/>
    <property type="evidence" value="ECO:0007669"/>
    <property type="project" value="UniProtKB-EC"/>
</dbReference>
<sequence length="184" mass="18980">MTGPTRYALFDTPIGVCGIAWRATGVVGAAVVSTHLPEADAAATRARIERRHRGAVETVPPRGVQSAIDALVALLSGARADLSAIPLDLSGATPFERRVYDVARTIAPGTTLTYGEIAERLGERNAARDVGRAMGRNPCPLIVPCHRVLAVGGALGGFSAHGGVVTKTKLLAIEGAPGHGDLFA</sequence>
<dbReference type="SUPFAM" id="SSF53155">
    <property type="entry name" value="Methylated DNA-protein cysteine methyltransferase domain"/>
    <property type="match status" value="1"/>
</dbReference>
<gene>
    <name evidence="10" type="ORF">OD750_002475</name>
</gene>
<evidence type="ECO:0000256" key="5">
    <source>
        <dbReference type="ARBA" id="ARBA00022679"/>
    </source>
</evidence>
<dbReference type="FunFam" id="1.10.10.10:FF:000214">
    <property type="entry name" value="Methylated-DNA--protein-cysteine methyltransferase"/>
    <property type="match status" value="1"/>
</dbReference>
<evidence type="ECO:0000256" key="2">
    <source>
        <dbReference type="ARBA" id="ARBA00008711"/>
    </source>
</evidence>
<name>A0A9X3YIE1_9GAMM</name>
<proteinExistence type="inferred from homology"/>
<evidence type="ECO:0000256" key="8">
    <source>
        <dbReference type="ARBA" id="ARBA00049348"/>
    </source>
</evidence>